<dbReference type="OrthoDB" id="7480658at2759"/>
<keyword evidence="1" id="KW-1133">Transmembrane helix</keyword>
<proteinExistence type="predicted"/>
<evidence type="ECO:0000256" key="1">
    <source>
        <dbReference type="SAM" id="Phobius"/>
    </source>
</evidence>
<dbReference type="AlphaFoldDB" id="A0A821TH31"/>
<name>A0A821TH31_9NEOP</name>
<reference evidence="2" key="1">
    <citation type="submission" date="2021-02" db="EMBL/GenBank/DDBJ databases">
        <authorList>
            <person name="Steward A R."/>
        </authorList>
    </citation>
    <scope>NUCLEOTIDE SEQUENCE</scope>
</reference>
<feature type="transmembrane region" description="Helical" evidence="1">
    <location>
        <begin position="25"/>
        <end position="51"/>
    </location>
</feature>
<feature type="transmembrane region" description="Helical" evidence="1">
    <location>
        <begin position="101"/>
        <end position="123"/>
    </location>
</feature>
<keyword evidence="1" id="KW-0472">Membrane</keyword>
<keyword evidence="3" id="KW-1185">Reference proteome</keyword>
<feature type="transmembrane region" description="Helical" evidence="1">
    <location>
        <begin position="130"/>
        <end position="152"/>
    </location>
</feature>
<organism evidence="2 3">
    <name type="scientific">Pieris macdunnoughi</name>
    <dbReference type="NCBI Taxonomy" id="345717"/>
    <lineage>
        <taxon>Eukaryota</taxon>
        <taxon>Metazoa</taxon>
        <taxon>Ecdysozoa</taxon>
        <taxon>Arthropoda</taxon>
        <taxon>Hexapoda</taxon>
        <taxon>Insecta</taxon>
        <taxon>Pterygota</taxon>
        <taxon>Neoptera</taxon>
        <taxon>Endopterygota</taxon>
        <taxon>Lepidoptera</taxon>
        <taxon>Glossata</taxon>
        <taxon>Ditrysia</taxon>
        <taxon>Papilionoidea</taxon>
        <taxon>Pieridae</taxon>
        <taxon>Pierinae</taxon>
        <taxon>Pieris</taxon>
    </lineage>
</organism>
<dbReference type="EMBL" id="CAJOBZ010000025">
    <property type="protein sequence ID" value="CAF4875677.1"/>
    <property type="molecule type" value="Genomic_DNA"/>
</dbReference>
<dbReference type="Proteomes" id="UP000663880">
    <property type="component" value="Unassembled WGS sequence"/>
</dbReference>
<gene>
    <name evidence="2" type="ORF">PMACD_LOCUS9151</name>
</gene>
<sequence>MPKSDGKFRCCYVNTICGRSLQHGVMFVGIATVVISSIVLLLSLVCATLTLRSDKLLNAHPVAAMNFIFSLVSSSFSTYQILISAILLWHVGQGIFYIYSLWYTSHLSILTIYFVLFTIKVIICFAEKHYVTACITISIGILYEGIFIYFLIIVNSYLYSINQDIYQ</sequence>
<accession>A0A821TH31</accession>
<keyword evidence="1" id="KW-0812">Transmembrane</keyword>
<evidence type="ECO:0000313" key="2">
    <source>
        <dbReference type="EMBL" id="CAF4875677.1"/>
    </source>
</evidence>
<evidence type="ECO:0000313" key="3">
    <source>
        <dbReference type="Proteomes" id="UP000663880"/>
    </source>
</evidence>
<feature type="transmembrane region" description="Helical" evidence="1">
    <location>
        <begin position="63"/>
        <end position="89"/>
    </location>
</feature>
<protein>
    <submittedName>
        <fullName evidence="2">Uncharacterized protein</fullName>
    </submittedName>
</protein>
<comment type="caution">
    <text evidence="2">The sequence shown here is derived from an EMBL/GenBank/DDBJ whole genome shotgun (WGS) entry which is preliminary data.</text>
</comment>